<dbReference type="InterPro" id="IPR003591">
    <property type="entry name" value="Leu-rich_rpt_typical-subtyp"/>
</dbReference>
<name>A0A7N2R8X7_QUELO</name>
<feature type="transmembrane region" description="Helical" evidence="12">
    <location>
        <begin position="12"/>
        <end position="29"/>
    </location>
</feature>
<evidence type="ECO:0000256" key="1">
    <source>
        <dbReference type="ARBA" id="ARBA00004251"/>
    </source>
</evidence>
<evidence type="ECO:0000256" key="12">
    <source>
        <dbReference type="SAM" id="Phobius"/>
    </source>
</evidence>
<dbReference type="Pfam" id="PF00560">
    <property type="entry name" value="LRR_1"/>
    <property type="match status" value="12"/>
</dbReference>
<dbReference type="OMA" id="INWNYIS"/>
<dbReference type="Pfam" id="PF23598">
    <property type="entry name" value="LRR_14"/>
    <property type="match status" value="1"/>
</dbReference>
<evidence type="ECO:0000256" key="4">
    <source>
        <dbReference type="ARBA" id="ARBA00022614"/>
    </source>
</evidence>
<evidence type="ECO:0000313" key="16">
    <source>
        <dbReference type="Proteomes" id="UP000594261"/>
    </source>
</evidence>
<evidence type="ECO:0000256" key="6">
    <source>
        <dbReference type="ARBA" id="ARBA00022729"/>
    </source>
</evidence>
<evidence type="ECO:0000256" key="2">
    <source>
        <dbReference type="ARBA" id="ARBA00009592"/>
    </source>
</evidence>
<dbReference type="Gramene" id="QL08p015932:mrna">
    <property type="protein sequence ID" value="QL08p015932:mrna:CDS:2"/>
    <property type="gene ID" value="QL08p015932"/>
</dbReference>
<evidence type="ECO:0000259" key="13">
    <source>
        <dbReference type="Pfam" id="PF08263"/>
    </source>
</evidence>
<keyword evidence="16" id="KW-1185">Reference proteome</keyword>
<keyword evidence="5 12" id="KW-0812">Transmembrane</keyword>
<evidence type="ECO:0000259" key="14">
    <source>
        <dbReference type="Pfam" id="PF23598"/>
    </source>
</evidence>
<dbReference type="FunFam" id="3.80.10.10:FF:000213">
    <property type="entry name" value="Tyrosine-sulfated glycopeptide receptor 1"/>
    <property type="match status" value="3"/>
</dbReference>
<evidence type="ECO:0000256" key="11">
    <source>
        <dbReference type="ARBA" id="ARBA00023180"/>
    </source>
</evidence>
<sequence>MFTSLCTPQHTINFISPSILYCFECLFLLPPMRIPLLSRLLPIFICSLTLIFAVSGQCLRDQRSYLLELKNSFLFGTDFSNKVLPWNESVDCCSWEGVTCSEGRVVGLNLDNQPIYGKLDSSSSLFRLHYLQHLSLAGNDFRDSCIPPEFGNLTNLIYLNLSQTSFTGQIPIEISRLTRLVTLDLSDISNEEQNLEGPNLVTLVQNLTRLTELYLDVVNISSQGNDWCQALSSSLPNLRVLSMSYCDLRGPLDSSLQKLQSLSIVNLRGNNFSAPIPEFFADFRNLTFFDLSYCGLNGQFPKKIFQIPTLQTVDLSGNELLQGSLPEFYPNGSLQSLRLSGSKFSGTLPDSIGNLKRLSKIDLSMCNFNGSIPNSLSNLTQLVYLDMSSNYFTGSIPSFSMAKNLTVIDLSSNHLTGHITEGSIPASLFSLPSLRTLLLGNNHFSGQLHEFSNVSSFLLEELDLSSNYLEGPIPMSIFELQGLQDLTLSSNNFNGSLQLNVIQQLRNLAYLDLSNNNLLTEYNGTNSSLSSFPQIISLNLASNKLKTFPEFLRHQANLEHLDLSENQIHGEIPNWFWKIPIPTYVNLSCNYLEGPLHNLSSTNFLDLSSNQLQGQLPTPLPFCYYLDLSKNNFYSVIPELDFSWSNKLSPLTFSTNIDFFTFFLSLSSNKFHGQIPESICNATALGVLDLSNNSINGTIPQCLLSSMSNNLKVLNLRRNKLTGKISDTFPSYCSLQTLNVNTNLLEGVVPKSLANCTNLEVLDIGNNKIHDFFPCHLKGMCNLHVLVLHSNKFYGSVGCGGSNVTWPILQIVDLAYNNFSGRLSIKSLANSKFMMADNKAQSGLNYLQFDPREDNAGSYYYQDVITVTIKGQIIESVKILTIFTSIDLSSNNFEGPIPEEIGVLKSLHILNLSHNSFTGRIPLSLGNLSQLESLDLSSNKLSGEIPVQLADSLTFLAVLNLSFNQLVGPIPYIKQFATFSETSYEGNKGLYGCPLKTKCTSAEPRSPPPTFEESNSNSRPLIDWNFLSVELGFVFGFGMVIWPIMFCKRWRIWYCKHVDDILFRIFPQLYLGGKQYRGIRAQRNAGQRH</sequence>
<dbReference type="GO" id="GO:0005886">
    <property type="term" value="C:plasma membrane"/>
    <property type="evidence" value="ECO:0007669"/>
    <property type="project" value="UniProtKB-SubCell"/>
</dbReference>
<feature type="transmembrane region" description="Helical" evidence="12">
    <location>
        <begin position="1024"/>
        <end position="1046"/>
    </location>
</feature>
<dbReference type="SUPFAM" id="SSF52047">
    <property type="entry name" value="RNI-like"/>
    <property type="match status" value="1"/>
</dbReference>
<dbReference type="EnsemblPlants" id="QL08p015932:mrna">
    <property type="protein sequence ID" value="QL08p015932:mrna:CDS:2"/>
    <property type="gene ID" value="QL08p015932"/>
</dbReference>
<dbReference type="InterPro" id="IPR046956">
    <property type="entry name" value="RLP23-like"/>
</dbReference>
<keyword evidence="7" id="KW-0677">Repeat</keyword>
<evidence type="ECO:0000256" key="10">
    <source>
        <dbReference type="ARBA" id="ARBA00023170"/>
    </source>
</evidence>
<reference evidence="15 16" key="1">
    <citation type="journal article" date="2016" name="G3 (Bethesda)">
        <title>First Draft Assembly and Annotation of the Genome of a California Endemic Oak Quercus lobata Nee (Fagaceae).</title>
        <authorList>
            <person name="Sork V.L."/>
            <person name="Fitz-Gibbon S.T."/>
            <person name="Puiu D."/>
            <person name="Crepeau M."/>
            <person name="Gugger P.F."/>
            <person name="Sherman R."/>
            <person name="Stevens K."/>
            <person name="Langley C.H."/>
            <person name="Pellegrini M."/>
            <person name="Salzberg S.L."/>
        </authorList>
    </citation>
    <scope>NUCLEOTIDE SEQUENCE [LARGE SCALE GENOMIC DNA]</scope>
    <source>
        <strain evidence="15 16">cv. SW786</strain>
    </source>
</reference>
<dbReference type="AlphaFoldDB" id="A0A7N2R8X7"/>
<dbReference type="Gene3D" id="3.80.10.10">
    <property type="entry name" value="Ribonuclease Inhibitor"/>
    <property type="match status" value="6"/>
</dbReference>
<organism evidence="15 16">
    <name type="scientific">Quercus lobata</name>
    <name type="common">Valley oak</name>
    <dbReference type="NCBI Taxonomy" id="97700"/>
    <lineage>
        <taxon>Eukaryota</taxon>
        <taxon>Viridiplantae</taxon>
        <taxon>Streptophyta</taxon>
        <taxon>Embryophyta</taxon>
        <taxon>Tracheophyta</taxon>
        <taxon>Spermatophyta</taxon>
        <taxon>Magnoliopsida</taxon>
        <taxon>eudicotyledons</taxon>
        <taxon>Gunneridae</taxon>
        <taxon>Pentapetalae</taxon>
        <taxon>rosids</taxon>
        <taxon>fabids</taxon>
        <taxon>Fagales</taxon>
        <taxon>Fagaceae</taxon>
        <taxon>Quercus</taxon>
    </lineage>
</organism>
<dbReference type="SMART" id="SM00369">
    <property type="entry name" value="LRR_TYP"/>
    <property type="match status" value="9"/>
</dbReference>
<dbReference type="Proteomes" id="UP000594261">
    <property type="component" value="Chromosome 8"/>
</dbReference>
<evidence type="ECO:0000256" key="7">
    <source>
        <dbReference type="ARBA" id="ARBA00022737"/>
    </source>
</evidence>
<keyword evidence="8 12" id="KW-1133">Transmembrane helix</keyword>
<dbReference type="PRINTS" id="PR00019">
    <property type="entry name" value="LEURICHRPT"/>
</dbReference>
<dbReference type="InParanoid" id="A0A7N2R8X7"/>
<keyword evidence="3" id="KW-1003">Cell membrane</keyword>
<evidence type="ECO:0000256" key="5">
    <source>
        <dbReference type="ARBA" id="ARBA00022692"/>
    </source>
</evidence>
<evidence type="ECO:0008006" key="17">
    <source>
        <dbReference type="Google" id="ProtNLM"/>
    </source>
</evidence>
<evidence type="ECO:0000313" key="15">
    <source>
        <dbReference type="EnsemblPlants" id="QL08p015932:mrna:CDS:2"/>
    </source>
</evidence>
<dbReference type="InterPro" id="IPR001611">
    <property type="entry name" value="Leu-rich_rpt"/>
</dbReference>
<keyword evidence="6" id="KW-0732">Signal</keyword>
<dbReference type="EMBL" id="LRBV02000008">
    <property type="status" value="NOT_ANNOTATED_CDS"/>
    <property type="molecule type" value="Genomic_DNA"/>
</dbReference>
<dbReference type="Pfam" id="PF08263">
    <property type="entry name" value="LRRNT_2"/>
    <property type="match status" value="1"/>
</dbReference>
<dbReference type="PANTHER" id="PTHR48061">
    <property type="entry name" value="LEUCINE-RICH REPEAT RECEPTOR PROTEIN KINASE EMS1-LIKE-RELATED"/>
    <property type="match status" value="1"/>
</dbReference>
<comment type="subcellular location">
    <subcellularLocation>
        <location evidence="1">Cell membrane</location>
        <topology evidence="1">Single-pass type I membrane protein</topology>
    </subcellularLocation>
</comment>
<dbReference type="InterPro" id="IPR055414">
    <property type="entry name" value="LRR_R13L4/SHOC2-like"/>
</dbReference>
<dbReference type="Pfam" id="PF13855">
    <property type="entry name" value="LRR_8"/>
    <property type="match status" value="1"/>
</dbReference>
<accession>A0A7N2R8X7</accession>
<evidence type="ECO:0000256" key="8">
    <source>
        <dbReference type="ARBA" id="ARBA00022989"/>
    </source>
</evidence>
<dbReference type="PANTHER" id="PTHR48061:SF2">
    <property type="entry name" value="RECEPTOR LIKE PROTEIN 30-LIKE"/>
    <property type="match status" value="1"/>
</dbReference>
<evidence type="ECO:0000256" key="3">
    <source>
        <dbReference type="ARBA" id="ARBA00022475"/>
    </source>
</evidence>
<keyword evidence="10" id="KW-0675">Receptor</keyword>
<feature type="domain" description="Leucine-rich repeat-containing N-terminal plant-type" evidence="13">
    <location>
        <begin position="61"/>
        <end position="101"/>
    </location>
</feature>
<comment type="similarity">
    <text evidence="2">Belongs to the RLP family.</text>
</comment>
<keyword evidence="4" id="KW-0433">Leucine-rich repeat</keyword>
<feature type="domain" description="Disease resistance R13L4/SHOC-2-like LRR" evidence="14">
    <location>
        <begin position="122"/>
        <end position="320"/>
    </location>
</feature>
<protein>
    <recommendedName>
        <fullName evidence="17">Verticillium wilt resistance-like protein</fullName>
    </recommendedName>
</protein>
<proteinExistence type="inferred from homology"/>
<dbReference type="SUPFAM" id="SSF52058">
    <property type="entry name" value="L domain-like"/>
    <property type="match status" value="2"/>
</dbReference>
<keyword evidence="9 12" id="KW-0472">Membrane</keyword>
<reference evidence="15" key="2">
    <citation type="submission" date="2021-01" db="UniProtKB">
        <authorList>
            <consortium name="EnsemblPlants"/>
        </authorList>
    </citation>
    <scope>IDENTIFICATION</scope>
</reference>
<keyword evidence="11" id="KW-0325">Glycoprotein</keyword>
<dbReference type="InterPro" id="IPR032675">
    <property type="entry name" value="LRR_dom_sf"/>
</dbReference>
<dbReference type="InterPro" id="IPR013210">
    <property type="entry name" value="LRR_N_plant-typ"/>
</dbReference>
<evidence type="ECO:0000256" key="9">
    <source>
        <dbReference type="ARBA" id="ARBA00023136"/>
    </source>
</evidence>